<dbReference type="AlphaFoldDB" id="A0A5N7BSM2"/>
<name>A0A5N7BSM2_PETAA</name>
<proteinExistence type="predicted"/>
<evidence type="ECO:0000256" key="1">
    <source>
        <dbReference type="SAM" id="MobiDB-lite"/>
    </source>
</evidence>
<dbReference type="Proteomes" id="UP000326877">
    <property type="component" value="Unassembled WGS sequence"/>
</dbReference>
<dbReference type="EMBL" id="ML735354">
    <property type="protein sequence ID" value="KAE8384832.1"/>
    <property type="molecule type" value="Genomic_DNA"/>
</dbReference>
<gene>
    <name evidence="2" type="ORF">BDV23DRAFT_166118</name>
</gene>
<evidence type="ECO:0000313" key="2">
    <source>
        <dbReference type="EMBL" id="KAE8384832.1"/>
    </source>
</evidence>
<accession>A0A5N7BSM2</accession>
<reference evidence="2" key="1">
    <citation type="submission" date="2019-04" db="EMBL/GenBank/DDBJ databases">
        <title>Friends and foes A comparative genomics studyof 23 Aspergillus species from section Flavi.</title>
        <authorList>
            <consortium name="DOE Joint Genome Institute"/>
            <person name="Kjaerbolling I."/>
            <person name="Vesth T."/>
            <person name="Frisvad J.C."/>
            <person name="Nybo J.L."/>
            <person name="Theobald S."/>
            <person name="Kildgaard S."/>
            <person name="Isbrandt T."/>
            <person name="Kuo A."/>
            <person name="Sato A."/>
            <person name="Lyhne E.K."/>
            <person name="Kogle M.E."/>
            <person name="Wiebenga A."/>
            <person name="Kun R.S."/>
            <person name="Lubbers R.J."/>
            <person name="Makela M.R."/>
            <person name="Barry K."/>
            <person name="Chovatia M."/>
            <person name="Clum A."/>
            <person name="Daum C."/>
            <person name="Haridas S."/>
            <person name="He G."/>
            <person name="LaButti K."/>
            <person name="Lipzen A."/>
            <person name="Mondo S."/>
            <person name="Riley R."/>
            <person name="Salamov A."/>
            <person name="Simmons B.A."/>
            <person name="Magnuson J.K."/>
            <person name="Henrissat B."/>
            <person name="Mortensen U.H."/>
            <person name="Larsen T.O."/>
            <person name="Devries R.P."/>
            <person name="Grigoriev I.V."/>
            <person name="Machida M."/>
            <person name="Baker S.E."/>
            <person name="Andersen M.R."/>
        </authorList>
    </citation>
    <scope>NUCLEOTIDE SEQUENCE [LARGE SCALE GENOMIC DNA]</scope>
    <source>
        <strain evidence="2">IBT 14317</strain>
    </source>
</reference>
<protein>
    <submittedName>
        <fullName evidence="2">Uncharacterized protein</fullName>
    </submittedName>
</protein>
<feature type="compositionally biased region" description="Polar residues" evidence="1">
    <location>
        <begin position="7"/>
        <end position="16"/>
    </location>
</feature>
<feature type="region of interest" description="Disordered" evidence="1">
    <location>
        <begin position="1"/>
        <end position="24"/>
    </location>
</feature>
<organism evidence="2">
    <name type="scientific">Petromyces alliaceus</name>
    <name type="common">Aspergillus alliaceus</name>
    <dbReference type="NCBI Taxonomy" id="209559"/>
    <lineage>
        <taxon>Eukaryota</taxon>
        <taxon>Fungi</taxon>
        <taxon>Dikarya</taxon>
        <taxon>Ascomycota</taxon>
        <taxon>Pezizomycotina</taxon>
        <taxon>Eurotiomycetes</taxon>
        <taxon>Eurotiomycetidae</taxon>
        <taxon>Eurotiales</taxon>
        <taxon>Aspergillaceae</taxon>
        <taxon>Aspergillus</taxon>
        <taxon>Aspergillus subgen. Circumdati</taxon>
    </lineage>
</organism>
<dbReference type="OrthoDB" id="342981at2759"/>
<sequence length="58" mass="6697">MTDLTPILNTLLSQHNKPPMPIPPTKQNYTTLTDEFLKEAYRIVRQSLYPTKHPKSTS</sequence>